<reference evidence="1 2" key="1">
    <citation type="submission" date="2018-06" db="EMBL/GenBank/DDBJ databases">
        <authorList>
            <consortium name="Pathogen Informatics"/>
            <person name="Doyle S."/>
        </authorList>
    </citation>
    <scope>NUCLEOTIDE SEQUENCE [LARGE SCALE GENOMIC DNA]</scope>
    <source>
        <strain evidence="1 2">NCTC12123</strain>
    </source>
</reference>
<dbReference type="Proteomes" id="UP000255163">
    <property type="component" value="Unassembled WGS sequence"/>
</dbReference>
<protein>
    <submittedName>
        <fullName evidence="1">Uncharacterized protein</fullName>
    </submittedName>
</protein>
<evidence type="ECO:0000313" key="1">
    <source>
        <dbReference type="EMBL" id="STD17993.1"/>
    </source>
</evidence>
<accession>A0A376F1Z4</accession>
<dbReference type="EMBL" id="UFYI01000007">
    <property type="protein sequence ID" value="STD17993.1"/>
    <property type="molecule type" value="Genomic_DNA"/>
</dbReference>
<organism evidence="1 2">
    <name type="scientific">Enterobacter asburiae</name>
    <dbReference type="NCBI Taxonomy" id="61645"/>
    <lineage>
        <taxon>Bacteria</taxon>
        <taxon>Pseudomonadati</taxon>
        <taxon>Pseudomonadota</taxon>
        <taxon>Gammaproteobacteria</taxon>
        <taxon>Enterobacterales</taxon>
        <taxon>Enterobacteriaceae</taxon>
        <taxon>Enterobacter</taxon>
        <taxon>Enterobacter cloacae complex</taxon>
    </lineage>
</organism>
<sequence length="108" mass="12044">MTWAQAAAWVWGHDGGKELPADINAGQRIEAAAAELGFDVQHEPDEQFLILFRPDEETHSFYGKDRAAGALRFLRSELAYVATMHPDTPDDWNKTGLMSLCLLDGEKL</sequence>
<proteinExistence type="predicted"/>
<dbReference type="AlphaFoldDB" id="A0A376F1Z4"/>
<gene>
    <name evidence="1" type="ORF">NCTC12123_00155</name>
</gene>
<name>A0A376F1Z4_ENTAS</name>
<evidence type="ECO:0000313" key="2">
    <source>
        <dbReference type="Proteomes" id="UP000255163"/>
    </source>
</evidence>